<dbReference type="AlphaFoldDB" id="A0A1X1WFK0"/>
<dbReference type="Gene3D" id="3.40.1350.10">
    <property type="match status" value="1"/>
</dbReference>
<comment type="caution">
    <text evidence="1">The sequence shown here is derived from an EMBL/GenBank/DDBJ whole genome shotgun (WGS) entry which is preliminary data.</text>
</comment>
<name>A0A1X1WFK0_MYCGO</name>
<reference evidence="1 2" key="1">
    <citation type="submission" date="2016-01" db="EMBL/GenBank/DDBJ databases">
        <title>The new phylogeny of the genus Mycobacterium.</title>
        <authorList>
            <person name="Tarcisio F."/>
            <person name="Conor M."/>
            <person name="Antonella G."/>
            <person name="Elisabetta G."/>
            <person name="Giulia F.S."/>
            <person name="Sara T."/>
            <person name="Anna F."/>
            <person name="Clotilde B."/>
            <person name="Roberto B."/>
            <person name="Veronica D.S."/>
            <person name="Fabio R."/>
            <person name="Monica P."/>
            <person name="Olivier J."/>
            <person name="Enrico T."/>
            <person name="Nicola S."/>
        </authorList>
    </citation>
    <scope>NUCLEOTIDE SEQUENCE [LARGE SCALE GENOMIC DNA]</scope>
    <source>
        <strain evidence="1 2">DSM 44160</strain>
    </source>
</reference>
<evidence type="ECO:0000313" key="1">
    <source>
        <dbReference type="EMBL" id="ORV85395.1"/>
    </source>
</evidence>
<dbReference type="InterPro" id="IPR011856">
    <property type="entry name" value="tRNA_endonuc-like_dom_sf"/>
</dbReference>
<accession>A0A1X1WFK0</accession>
<protein>
    <recommendedName>
        <fullName evidence="3">DUF91 domain-containing protein</fullName>
    </recommendedName>
</protein>
<sequence length="202" mass="22769">MPFSRLGVLVRAAGYERGSDKFLELLGDRLRNKGIGFSPELTDPANTVKTRVYFFDAKRPVKGLRPTYELFKEEKDLSRFLWLNKDVLSYAKKNNLKILSREKRLSNGVIIDLLAEDTKTGVLVGIELKAEEADDRVVGQAAKYMRALKLQANADGRPGARLLIVTGQPDDDLAELVQDDAEQFGVPTDWLLYRVRLELTEA</sequence>
<evidence type="ECO:0008006" key="3">
    <source>
        <dbReference type="Google" id="ProtNLM"/>
    </source>
</evidence>
<organism evidence="1 2">
    <name type="scientific">Mycobacterium gordonae</name>
    <dbReference type="NCBI Taxonomy" id="1778"/>
    <lineage>
        <taxon>Bacteria</taxon>
        <taxon>Bacillati</taxon>
        <taxon>Actinomycetota</taxon>
        <taxon>Actinomycetes</taxon>
        <taxon>Mycobacteriales</taxon>
        <taxon>Mycobacteriaceae</taxon>
        <taxon>Mycobacterium</taxon>
    </lineage>
</organism>
<gene>
    <name evidence="1" type="ORF">AWC08_25635</name>
</gene>
<evidence type="ECO:0000313" key="2">
    <source>
        <dbReference type="Proteomes" id="UP000193928"/>
    </source>
</evidence>
<dbReference type="GO" id="GO:0003676">
    <property type="term" value="F:nucleic acid binding"/>
    <property type="evidence" value="ECO:0007669"/>
    <property type="project" value="InterPro"/>
</dbReference>
<proteinExistence type="predicted"/>
<dbReference type="EMBL" id="LQOY01000087">
    <property type="protein sequence ID" value="ORV85395.1"/>
    <property type="molecule type" value="Genomic_DNA"/>
</dbReference>
<keyword evidence="2" id="KW-1185">Reference proteome</keyword>
<dbReference type="Proteomes" id="UP000193928">
    <property type="component" value="Unassembled WGS sequence"/>
</dbReference>